<reference evidence="5" key="1">
    <citation type="journal article" date="2019" name="bioRxiv">
        <title>The Genome of the Zebra Mussel, Dreissena polymorpha: A Resource for Invasive Species Research.</title>
        <authorList>
            <person name="McCartney M.A."/>
            <person name="Auch B."/>
            <person name="Kono T."/>
            <person name="Mallez S."/>
            <person name="Zhang Y."/>
            <person name="Obille A."/>
            <person name="Becker A."/>
            <person name="Abrahante J.E."/>
            <person name="Garbe J."/>
            <person name="Badalamenti J.P."/>
            <person name="Herman A."/>
            <person name="Mangelson H."/>
            <person name="Liachko I."/>
            <person name="Sullivan S."/>
            <person name="Sone E.D."/>
            <person name="Koren S."/>
            <person name="Silverstein K.A.T."/>
            <person name="Beckman K.B."/>
            <person name="Gohl D.M."/>
        </authorList>
    </citation>
    <scope>NUCLEOTIDE SEQUENCE</scope>
    <source>
        <strain evidence="5">Duluth1</strain>
        <tissue evidence="5">Whole animal</tissue>
    </source>
</reference>
<dbReference type="AlphaFoldDB" id="A0A9D4QHZ1"/>
<comment type="function">
    <text evidence="2">Scaffold protein in the commander complex that is essential for endosomal recycling of transmembrane cargos; the commander complex is composed of the CCC subcomplex and the retriever subcomplex. May modulate activity of cullin-RING E3 ubiquitin ligase (CRL) complexes. Down-regulates activation of NF-kappa-B. Inhibits TNF-induced NFKB1 activation.</text>
</comment>
<organism evidence="5 6">
    <name type="scientific">Dreissena polymorpha</name>
    <name type="common">Zebra mussel</name>
    <name type="synonym">Mytilus polymorpha</name>
    <dbReference type="NCBI Taxonomy" id="45954"/>
    <lineage>
        <taxon>Eukaryota</taxon>
        <taxon>Metazoa</taxon>
        <taxon>Spiralia</taxon>
        <taxon>Lophotrochozoa</taxon>
        <taxon>Mollusca</taxon>
        <taxon>Bivalvia</taxon>
        <taxon>Autobranchia</taxon>
        <taxon>Heteroconchia</taxon>
        <taxon>Euheterodonta</taxon>
        <taxon>Imparidentia</taxon>
        <taxon>Neoheterodontei</taxon>
        <taxon>Myida</taxon>
        <taxon>Dreissenoidea</taxon>
        <taxon>Dreissenidae</taxon>
        <taxon>Dreissena</taxon>
    </lineage>
</organism>
<sequence length="265" mass="29355">MTDLLKGAPNGFTAAVQQMNTLPTEIIFTLSSDVAILLQNKIGVVNLDKLVKMVQDLNTDIDRDTLQSIVNAVTYLFRWSTKAGLSSEEFSGILESSSLFQAPACSALTTVWSQQRSNLQLSDEQRHVLGVGQLLDLQWKLGMAVTSDQCRNLNSPYVTLTFTVGDPGGSVRTHAVEMTTAQFRNFSKQLKDIQKMLESSHGMVSLAMVCLAVEPWYGQSSHGMVSLAMVWLVKPWYGQSSHGIVSLAKIDIYNRVFQLRSHYFG</sequence>
<accession>A0A9D4QHZ1</accession>
<evidence type="ECO:0000256" key="3">
    <source>
        <dbReference type="ARBA" id="ARBA00093468"/>
    </source>
</evidence>
<comment type="similarity">
    <text evidence="3">Belongs to the COMM domain-containing protein 6 family.</text>
</comment>
<dbReference type="InterPro" id="IPR047155">
    <property type="entry name" value="COMMD4/6/7/8"/>
</dbReference>
<dbReference type="Pfam" id="PF07258">
    <property type="entry name" value="COMM_domain"/>
    <property type="match status" value="1"/>
</dbReference>
<keyword evidence="6" id="KW-1185">Reference proteome</keyword>
<reference evidence="5" key="2">
    <citation type="submission" date="2020-11" db="EMBL/GenBank/DDBJ databases">
        <authorList>
            <person name="McCartney M.A."/>
            <person name="Auch B."/>
            <person name="Kono T."/>
            <person name="Mallez S."/>
            <person name="Becker A."/>
            <person name="Gohl D.M."/>
            <person name="Silverstein K.A.T."/>
            <person name="Koren S."/>
            <person name="Bechman K.B."/>
            <person name="Herman A."/>
            <person name="Abrahante J.E."/>
            <person name="Garbe J."/>
        </authorList>
    </citation>
    <scope>NUCLEOTIDE SEQUENCE</scope>
    <source>
        <strain evidence="5">Duluth1</strain>
        <tissue evidence="5">Whole animal</tissue>
    </source>
</reference>
<evidence type="ECO:0000259" key="4">
    <source>
        <dbReference type="PROSITE" id="PS51269"/>
    </source>
</evidence>
<comment type="caution">
    <text evidence="5">The sequence shown here is derived from an EMBL/GenBank/DDBJ whole genome shotgun (WGS) entry which is preliminary data.</text>
</comment>
<dbReference type="EMBL" id="JAIWYP010000004">
    <property type="protein sequence ID" value="KAH3832409.1"/>
    <property type="molecule type" value="Genomic_DNA"/>
</dbReference>
<name>A0A9D4QHZ1_DREPO</name>
<dbReference type="PROSITE" id="PS51269">
    <property type="entry name" value="COMM"/>
    <property type="match status" value="1"/>
</dbReference>
<gene>
    <name evidence="5" type="ORF">DPMN_105695</name>
</gene>
<dbReference type="Proteomes" id="UP000828390">
    <property type="component" value="Unassembled WGS sequence"/>
</dbReference>
<evidence type="ECO:0000313" key="5">
    <source>
        <dbReference type="EMBL" id="KAH3832409.1"/>
    </source>
</evidence>
<evidence type="ECO:0000256" key="1">
    <source>
        <dbReference type="ARBA" id="ARBA00039908"/>
    </source>
</evidence>
<dbReference type="PANTHER" id="PTHR16231">
    <property type="entry name" value="COMM DOMAIN-CONTAINING PROTEIN 4-8 FAMILY MEMBER"/>
    <property type="match status" value="1"/>
</dbReference>
<proteinExistence type="inferred from homology"/>
<protein>
    <recommendedName>
        <fullName evidence="1">COMM domain-containing protein 6</fullName>
    </recommendedName>
</protein>
<dbReference type="InterPro" id="IPR017920">
    <property type="entry name" value="COMM"/>
</dbReference>
<feature type="domain" description="COMM" evidence="4">
    <location>
        <begin position="133"/>
        <end position="201"/>
    </location>
</feature>
<dbReference type="PANTHER" id="PTHR16231:SF5">
    <property type="entry name" value="COMM DOMAIN-CONTAINING PROTEIN 6"/>
    <property type="match status" value="1"/>
</dbReference>
<evidence type="ECO:0000313" key="6">
    <source>
        <dbReference type="Proteomes" id="UP000828390"/>
    </source>
</evidence>
<evidence type="ECO:0000256" key="2">
    <source>
        <dbReference type="ARBA" id="ARBA00093393"/>
    </source>
</evidence>